<evidence type="ECO:0000256" key="2">
    <source>
        <dbReference type="ARBA" id="ARBA00022576"/>
    </source>
</evidence>
<gene>
    <name evidence="6" type="ORF">AYR66_18055</name>
</gene>
<sequence>MNSIESIAAIGAASSTLHGFADLRALQQSAGLKLIKAGRGVWVHDEAGRPLLEAASGMWCASLGFGDPELVEAAIEQFKTLPYYHTLGGKSVVPSEVLSERLLAKSPIGKGKVYFACTGSEGNDFLVKFVRFANNAAGLPKKKKFISRTNGYHGATLAASSLTGIAGNHKGFDLPLPGFLHTADPHYYRNALPGESEDDFCQRMVRELRTLVESEGPETIAGFLAEPVGGAGGVVIPPAGYYTRVQELLQGFGIPFFSDEVITGVGRLGDWFGSDTMGIKPRAIVMGKGLTSAYFPLSAVILEQELVDRITEGSDRNGHYFAHGATYAGHPVGCAIALAVLDIIERRNILDHVKRMAEVFKRRLLALQEHPLVGHARCVGLVGAVELRPLPGAAGDPGGELVKKVHAIAENRYGLIFRKLANNVCAFSPPLVITEEEINELFDRFIAALDSAMVS</sequence>
<dbReference type="PANTHER" id="PTHR42684">
    <property type="entry name" value="ADENOSYLMETHIONINE-8-AMINO-7-OXONONANOATE AMINOTRANSFERASE"/>
    <property type="match status" value="1"/>
</dbReference>
<dbReference type="PANTHER" id="PTHR42684:SF3">
    <property type="entry name" value="ADENOSYLMETHIONINE-8-AMINO-7-OXONONANOATE AMINOTRANSFERASE"/>
    <property type="match status" value="1"/>
</dbReference>
<reference evidence="6 7" key="1">
    <citation type="submission" date="2016-02" db="EMBL/GenBank/DDBJ databases">
        <authorList>
            <person name="Wen L."/>
            <person name="He K."/>
            <person name="Yang H."/>
        </authorList>
    </citation>
    <scope>NUCLEOTIDE SEQUENCE [LARGE SCALE GENOMIC DNA]</scope>
    <source>
        <strain evidence="6 7">TSA40</strain>
    </source>
</reference>
<dbReference type="RefSeq" id="WP_088707947.1">
    <property type="nucleotide sequence ID" value="NZ_LSTO01000001.1"/>
</dbReference>
<proteinExistence type="inferred from homology"/>
<evidence type="ECO:0000256" key="5">
    <source>
        <dbReference type="RuleBase" id="RU003560"/>
    </source>
</evidence>
<dbReference type="GO" id="GO:0009448">
    <property type="term" value="P:gamma-aminobutyric acid metabolic process"/>
    <property type="evidence" value="ECO:0007669"/>
    <property type="project" value="TreeGrafter"/>
</dbReference>
<dbReference type="InterPro" id="IPR015421">
    <property type="entry name" value="PyrdxlP-dep_Trfase_major"/>
</dbReference>
<organism evidence="6 7">
    <name type="scientific">Noviherbaspirillum denitrificans</name>
    <dbReference type="NCBI Taxonomy" id="1968433"/>
    <lineage>
        <taxon>Bacteria</taxon>
        <taxon>Pseudomonadati</taxon>
        <taxon>Pseudomonadota</taxon>
        <taxon>Betaproteobacteria</taxon>
        <taxon>Burkholderiales</taxon>
        <taxon>Oxalobacteraceae</taxon>
        <taxon>Noviherbaspirillum</taxon>
    </lineage>
</organism>
<dbReference type="EMBL" id="LSTO01000001">
    <property type="protein sequence ID" value="OWW21095.1"/>
    <property type="molecule type" value="Genomic_DNA"/>
</dbReference>
<dbReference type="InterPro" id="IPR015422">
    <property type="entry name" value="PyrdxlP-dep_Trfase_small"/>
</dbReference>
<comment type="caution">
    <text evidence="6">The sequence shown here is derived from an EMBL/GenBank/DDBJ whole genome shotgun (WGS) entry which is preliminary data.</text>
</comment>
<evidence type="ECO:0000313" key="6">
    <source>
        <dbReference type="EMBL" id="OWW21095.1"/>
    </source>
</evidence>
<dbReference type="InterPro" id="IPR005814">
    <property type="entry name" value="Aminotrans_3"/>
</dbReference>
<comment type="similarity">
    <text evidence="1 5">Belongs to the class-III pyridoxal-phosphate-dependent aminotransferase family.</text>
</comment>
<keyword evidence="2" id="KW-0032">Aminotransferase</keyword>
<dbReference type="CDD" id="cd00610">
    <property type="entry name" value="OAT_like"/>
    <property type="match status" value="1"/>
</dbReference>
<dbReference type="Proteomes" id="UP000197535">
    <property type="component" value="Unassembled WGS sequence"/>
</dbReference>
<dbReference type="SUPFAM" id="SSF53383">
    <property type="entry name" value="PLP-dependent transferases"/>
    <property type="match status" value="1"/>
</dbReference>
<evidence type="ECO:0000313" key="7">
    <source>
        <dbReference type="Proteomes" id="UP000197535"/>
    </source>
</evidence>
<evidence type="ECO:0000256" key="1">
    <source>
        <dbReference type="ARBA" id="ARBA00008954"/>
    </source>
</evidence>
<keyword evidence="4 5" id="KW-0663">Pyridoxal phosphate</keyword>
<evidence type="ECO:0000256" key="4">
    <source>
        <dbReference type="ARBA" id="ARBA00022898"/>
    </source>
</evidence>
<keyword evidence="3" id="KW-0808">Transferase</keyword>
<dbReference type="GO" id="GO:0004015">
    <property type="term" value="F:adenosylmethionine-8-amino-7-oxononanoate transaminase activity"/>
    <property type="evidence" value="ECO:0007669"/>
    <property type="project" value="TreeGrafter"/>
</dbReference>
<name>A0A254TEY5_9BURK</name>
<dbReference type="GO" id="GO:0030170">
    <property type="term" value="F:pyridoxal phosphate binding"/>
    <property type="evidence" value="ECO:0007669"/>
    <property type="project" value="InterPro"/>
</dbReference>
<dbReference type="Pfam" id="PF00202">
    <property type="entry name" value="Aminotran_3"/>
    <property type="match status" value="1"/>
</dbReference>
<dbReference type="GO" id="GO:0009102">
    <property type="term" value="P:biotin biosynthetic process"/>
    <property type="evidence" value="ECO:0007669"/>
    <property type="project" value="TreeGrafter"/>
</dbReference>
<evidence type="ECO:0008006" key="8">
    <source>
        <dbReference type="Google" id="ProtNLM"/>
    </source>
</evidence>
<dbReference type="Gene3D" id="3.90.1150.10">
    <property type="entry name" value="Aspartate Aminotransferase, domain 1"/>
    <property type="match status" value="1"/>
</dbReference>
<dbReference type="FunFam" id="3.40.640.10:FF:000014">
    <property type="entry name" value="Adenosylmethionine-8-amino-7-oxononanoate aminotransferase, probable"/>
    <property type="match status" value="1"/>
</dbReference>
<dbReference type="InterPro" id="IPR015424">
    <property type="entry name" value="PyrdxlP-dep_Trfase"/>
</dbReference>
<dbReference type="PIRSF" id="PIRSF000521">
    <property type="entry name" value="Transaminase_4ab_Lys_Orn"/>
    <property type="match status" value="1"/>
</dbReference>
<dbReference type="Gene3D" id="3.40.640.10">
    <property type="entry name" value="Type I PLP-dependent aspartate aminotransferase-like (Major domain)"/>
    <property type="match status" value="1"/>
</dbReference>
<accession>A0A254TEY5</accession>
<protein>
    <recommendedName>
        <fullName evidence="8">Aminotransferase</fullName>
    </recommendedName>
</protein>
<evidence type="ECO:0000256" key="3">
    <source>
        <dbReference type="ARBA" id="ARBA00022679"/>
    </source>
</evidence>
<dbReference type="AlphaFoldDB" id="A0A254TEY5"/>
<keyword evidence="7" id="KW-1185">Reference proteome</keyword>
<dbReference type="OrthoDB" id="3398487at2"/>